<protein>
    <submittedName>
        <fullName evidence="3">Lipoprotein</fullName>
    </submittedName>
</protein>
<proteinExistence type="predicted"/>
<reference evidence="3" key="1">
    <citation type="submission" date="2022-11" db="UniProtKB">
        <authorList>
            <consortium name="WormBaseParasite"/>
        </authorList>
    </citation>
    <scope>IDENTIFICATION</scope>
</reference>
<sequence>MMINGKSIVVFLATLTLSQCIFKIKDLQRMISSKDDRLELKLLNKQDNTPRNEIKRKVDAIVQKQPSDVQDTYKELLQAKEAKDEAEYNVDVIVLKKQGASKEALSALEKIHNTTLDMSLSRRDEEKQIKAIKYSLDKKDRKILDSLE</sequence>
<dbReference type="AlphaFoldDB" id="A0A914ZR06"/>
<organism evidence="2 3">
    <name type="scientific">Parascaris univalens</name>
    <name type="common">Nematode worm</name>
    <dbReference type="NCBI Taxonomy" id="6257"/>
    <lineage>
        <taxon>Eukaryota</taxon>
        <taxon>Metazoa</taxon>
        <taxon>Ecdysozoa</taxon>
        <taxon>Nematoda</taxon>
        <taxon>Chromadorea</taxon>
        <taxon>Rhabditida</taxon>
        <taxon>Spirurina</taxon>
        <taxon>Ascaridomorpha</taxon>
        <taxon>Ascaridoidea</taxon>
        <taxon>Ascarididae</taxon>
        <taxon>Parascaris</taxon>
    </lineage>
</organism>
<accession>A0A914ZR06</accession>
<evidence type="ECO:0000256" key="1">
    <source>
        <dbReference type="SAM" id="SignalP"/>
    </source>
</evidence>
<keyword evidence="1" id="KW-0732">Signal</keyword>
<feature type="chain" id="PRO_5037571691" evidence="1">
    <location>
        <begin position="19"/>
        <end position="148"/>
    </location>
</feature>
<dbReference type="Proteomes" id="UP000887569">
    <property type="component" value="Unplaced"/>
</dbReference>
<dbReference type="WBParaSite" id="PgB06_g049_t01">
    <property type="protein sequence ID" value="PgB06_g049_t01"/>
    <property type="gene ID" value="PgB06_g049"/>
</dbReference>
<keyword evidence="2" id="KW-1185">Reference proteome</keyword>
<evidence type="ECO:0000313" key="3">
    <source>
        <dbReference type="WBParaSite" id="PgB06_g049_t01"/>
    </source>
</evidence>
<feature type="signal peptide" evidence="1">
    <location>
        <begin position="1"/>
        <end position="18"/>
    </location>
</feature>
<name>A0A914ZR06_PARUN</name>
<evidence type="ECO:0000313" key="2">
    <source>
        <dbReference type="Proteomes" id="UP000887569"/>
    </source>
</evidence>